<gene>
    <name evidence="4" type="ORF">FTV88_0086</name>
</gene>
<dbReference type="EMBL" id="CP045875">
    <property type="protein sequence ID" value="QGG46265.1"/>
    <property type="molecule type" value="Genomic_DNA"/>
</dbReference>
<dbReference type="SMART" id="SM00304">
    <property type="entry name" value="HAMP"/>
    <property type="match status" value="1"/>
</dbReference>
<feature type="transmembrane region" description="Helical" evidence="2">
    <location>
        <begin position="6"/>
        <end position="25"/>
    </location>
</feature>
<keyword evidence="5" id="KW-1185">Reference proteome</keyword>
<reference evidence="5" key="1">
    <citation type="submission" date="2019-11" db="EMBL/GenBank/DDBJ databases">
        <title>Genome sequence of Heliorestis convoluta strain HH, an alkaliphilic and minimalistic phototrophic bacterium from a soda lake in Egypt.</title>
        <authorList>
            <person name="Dewey E.D."/>
            <person name="Stokes L.M."/>
            <person name="Burchell B.M."/>
            <person name="Shaffer K.N."/>
            <person name="Huntington A.M."/>
            <person name="Baker J.M."/>
            <person name="Nadendla S."/>
            <person name="Giglio M.G."/>
            <person name="Touchman J.W."/>
            <person name="Blankenship R.E."/>
            <person name="Madigan M.T."/>
            <person name="Sattley W.M."/>
        </authorList>
    </citation>
    <scope>NUCLEOTIDE SEQUENCE [LARGE SCALE GENOMIC DNA]</scope>
    <source>
        <strain evidence="5">HH</strain>
    </source>
</reference>
<evidence type="ECO:0000256" key="2">
    <source>
        <dbReference type="SAM" id="Phobius"/>
    </source>
</evidence>
<keyword evidence="2" id="KW-0472">Membrane</keyword>
<dbReference type="Pfam" id="PF00672">
    <property type="entry name" value="HAMP"/>
    <property type="match status" value="1"/>
</dbReference>
<dbReference type="PANTHER" id="PTHR32089">
    <property type="entry name" value="METHYL-ACCEPTING CHEMOTAXIS PROTEIN MCPB"/>
    <property type="match status" value="1"/>
</dbReference>
<dbReference type="CDD" id="cd06225">
    <property type="entry name" value="HAMP"/>
    <property type="match status" value="1"/>
</dbReference>
<keyword evidence="1" id="KW-0175">Coiled coil</keyword>
<dbReference type="GO" id="GO:0007165">
    <property type="term" value="P:signal transduction"/>
    <property type="evidence" value="ECO:0007669"/>
    <property type="project" value="InterPro"/>
</dbReference>
<dbReference type="PROSITE" id="PS50885">
    <property type="entry name" value="HAMP"/>
    <property type="match status" value="1"/>
</dbReference>
<proteinExistence type="predicted"/>
<organism evidence="4 5">
    <name type="scientific">Heliorestis convoluta</name>
    <dbReference type="NCBI Taxonomy" id="356322"/>
    <lineage>
        <taxon>Bacteria</taxon>
        <taxon>Bacillati</taxon>
        <taxon>Bacillota</taxon>
        <taxon>Clostridia</taxon>
        <taxon>Eubacteriales</taxon>
        <taxon>Heliobacteriaceae</taxon>
        <taxon>Heliorestis</taxon>
    </lineage>
</organism>
<name>A0A5Q2N143_9FIRM</name>
<dbReference type="Proteomes" id="UP000366051">
    <property type="component" value="Chromosome"/>
</dbReference>
<evidence type="ECO:0000313" key="4">
    <source>
        <dbReference type="EMBL" id="QGG46265.1"/>
    </source>
</evidence>
<dbReference type="InterPro" id="IPR003660">
    <property type="entry name" value="HAMP_dom"/>
</dbReference>
<feature type="domain" description="HAMP" evidence="3">
    <location>
        <begin position="55"/>
        <end position="112"/>
    </location>
</feature>
<dbReference type="Gene3D" id="1.10.287.950">
    <property type="entry name" value="Methyl-accepting chemotaxis protein"/>
    <property type="match status" value="1"/>
</dbReference>
<dbReference type="SUPFAM" id="SSF58104">
    <property type="entry name" value="Methyl-accepting chemotaxis protein (MCP) signaling domain"/>
    <property type="match status" value="1"/>
</dbReference>
<protein>
    <submittedName>
        <fullName evidence="4">Methyl-accepting chemotaxis protein</fullName>
    </submittedName>
</protein>
<keyword evidence="2" id="KW-1133">Transmembrane helix</keyword>
<evidence type="ECO:0000313" key="5">
    <source>
        <dbReference type="Proteomes" id="UP000366051"/>
    </source>
</evidence>
<dbReference type="KEGG" id="hcv:FTV88_0086"/>
<keyword evidence="2" id="KW-0812">Transmembrane</keyword>
<evidence type="ECO:0000259" key="3">
    <source>
        <dbReference type="PROSITE" id="PS50885"/>
    </source>
</evidence>
<dbReference type="AlphaFoldDB" id="A0A5Q2N143"/>
<feature type="transmembrane region" description="Helical" evidence="2">
    <location>
        <begin position="37"/>
        <end position="57"/>
    </location>
</feature>
<dbReference type="PANTHER" id="PTHR32089:SF112">
    <property type="entry name" value="LYSOZYME-LIKE PROTEIN-RELATED"/>
    <property type="match status" value="1"/>
</dbReference>
<sequence>MNLHTKLVLAISTAITVVFSALFFLINRGIMQEIQGLLFVVAIGLLALFLNYSIGFITRPLSDLSLAMERFGKDQTAGEIDEVNQYVSRQDEIGNMAQVLLTMQKRLEQATKKVNIAAEELASSAEEMTAMSQQIAVASDQSSQTIEQIANSIHEQANDTEKGAQIMMQFGKIIEQELKLVERLSRFANNMMRIKDQGEEAFHELVKKAEESNQSALQVYKVIEGNNANDTKNLRCQPNDS</sequence>
<evidence type="ECO:0000256" key="1">
    <source>
        <dbReference type="SAM" id="Coils"/>
    </source>
</evidence>
<accession>A0A5Q2N143</accession>
<feature type="coiled-coil region" evidence="1">
    <location>
        <begin position="100"/>
        <end position="127"/>
    </location>
</feature>
<dbReference type="GO" id="GO:0016020">
    <property type="term" value="C:membrane"/>
    <property type="evidence" value="ECO:0007669"/>
    <property type="project" value="InterPro"/>
</dbReference>
<dbReference type="OrthoDB" id="1673594at2"/>